<name>A0A0D0AMH5_9AGAM</name>
<evidence type="ECO:0000256" key="1">
    <source>
        <dbReference type="SAM" id="MobiDB-lite"/>
    </source>
</evidence>
<feature type="compositionally biased region" description="Basic residues" evidence="1">
    <location>
        <begin position="205"/>
        <end position="214"/>
    </location>
</feature>
<dbReference type="InParanoid" id="A0A0D0AMH5"/>
<dbReference type="OrthoDB" id="2691066at2759"/>
<dbReference type="HOGENOM" id="CLU_842432_0_0_1"/>
<evidence type="ECO:0000313" key="3">
    <source>
        <dbReference type="Proteomes" id="UP000054485"/>
    </source>
</evidence>
<proteinExistence type="predicted"/>
<keyword evidence="3" id="KW-1185">Reference proteome</keyword>
<feature type="compositionally biased region" description="Polar residues" evidence="1">
    <location>
        <begin position="176"/>
        <end position="202"/>
    </location>
</feature>
<reference evidence="2 3" key="1">
    <citation type="submission" date="2014-04" db="EMBL/GenBank/DDBJ databases">
        <authorList>
            <consortium name="DOE Joint Genome Institute"/>
            <person name="Kuo A."/>
            <person name="Ruytinx J."/>
            <person name="Rineau F."/>
            <person name="Colpaert J."/>
            <person name="Kohler A."/>
            <person name="Nagy L.G."/>
            <person name="Floudas D."/>
            <person name="Copeland A."/>
            <person name="Barry K.W."/>
            <person name="Cichocki N."/>
            <person name="Veneault-Fourrey C."/>
            <person name="LaButti K."/>
            <person name="Lindquist E.A."/>
            <person name="Lipzen A."/>
            <person name="Lundell T."/>
            <person name="Morin E."/>
            <person name="Murat C."/>
            <person name="Sun H."/>
            <person name="Tunlid A."/>
            <person name="Henrissat B."/>
            <person name="Grigoriev I.V."/>
            <person name="Hibbett D.S."/>
            <person name="Martin F."/>
            <person name="Nordberg H.P."/>
            <person name="Cantor M.N."/>
            <person name="Hua S.X."/>
        </authorList>
    </citation>
    <scope>NUCLEOTIDE SEQUENCE [LARGE SCALE GENOMIC DNA]</scope>
    <source>
        <strain evidence="2 3">UH-Slu-Lm8-n1</strain>
    </source>
</reference>
<dbReference type="Proteomes" id="UP000054485">
    <property type="component" value="Unassembled WGS sequence"/>
</dbReference>
<dbReference type="AlphaFoldDB" id="A0A0D0AMH5"/>
<reference evidence="3" key="2">
    <citation type="submission" date="2015-01" db="EMBL/GenBank/DDBJ databases">
        <title>Evolutionary Origins and Diversification of the Mycorrhizal Mutualists.</title>
        <authorList>
            <consortium name="DOE Joint Genome Institute"/>
            <consortium name="Mycorrhizal Genomics Consortium"/>
            <person name="Kohler A."/>
            <person name="Kuo A."/>
            <person name="Nagy L.G."/>
            <person name="Floudas D."/>
            <person name="Copeland A."/>
            <person name="Barry K.W."/>
            <person name="Cichocki N."/>
            <person name="Veneault-Fourrey C."/>
            <person name="LaButti K."/>
            <person name="Lindquist E.A."/>
            <person name="Lipzen A."/>
            <person name="Lundell T."/>
            <person name="Morin E."/>
            <person name="Murat C."/>
            <person name="Riley R."/>
            <person name="Ohm R."/>
            <person name="Sun H."/>
            <person name="Tunlid A."/>
            <person name="Henrissat B."/>
            <person name="Grigoriev I.V."/>
            <person name="Hibbett D.S."/>
            <person name="Martin F."/>
        </authorList>
    </citation>
    <scope>NUCLEOTIDE SEQUENCE [LARGE SCALE GENOMIC DNA]</scope>
    <source>
        <strain evidence="3">UH-Slu-Lm8-n1</strain>
    </source>
</reference>
<dbReference type="EMBL" id="KN835990">
    <property type="protein sequence ID" value="KIK33233.1"/>
    <property type="molecule type" value="Genomic_DNA"/>
</dbReference>
<protein>
    <submittedName>
        <fullName evidence="2">Uncharacterized protein</fullName>
    </submittedName>
</protein>
<gene>
    <name evidence="2" type="ORF">CY34DRAFT_110703</name>
</gene>
<evidence type="ECO:0000313" key="2">
    <source>
        <dbReference type="EMBL" id="KIK33233.1"/>
    </source>
</evidence>
<sequence>MLASLQWLDLASHGKQNKSIVVMLEAQFIFQKHTAQLHTSSAPARILPGSGLDRPAVLITSSKVTALQTVQRQLNRTDITQTVDLLEEVFASGIAERVYNIFQQGSRLSLPFPPLPESLATRQGVTPIQSHLEEALSRPDFGAWYLAQQGSDTVSHSRGTNTVSSSRSINTNSSSHTRPVATTRQQPALTTSTAATHHQPTLRQHTPRHQRAPRHQQQAVPQTQNSSDSDISDIRAEPTPFQAQRTIAEPVGPNVGRATTRLDTHQNGNVNWSRHHFSDTASRMDHGHSVPSRPNLMAPESFGTRDSILPPPPYEAVAVTRPPIVVIQNV</sequence>
<accession>A0A0D0AMH5</accession>
<organism evidence="2 3">
    <name type="scientific">Suillus luteus UH-Slu-Lm8-n1</name>
    <dbReference type="NCBI Taxonomy" id="930992"/>
    <lineage>
        <taxon>Eukaryota</taxon>
        <taxon>Fungi</taxon>
        <taxon>Dikarya</taxon>
        <taxon>Basidiomycota</taxon>
        <taxon>Agaricomycotina</taxon>
        <taxon>Agaricomycetes</taxon>
        <taxon>Agaricomycetidae</taxon>
        <taxon>Boletales</taxon>
        <taxon>Suillineae</taxon>
        <taxon>Suillaceae</taxon>
        <taxon>Suillus</taxon>
    </lineage>
</organism>
<feature type="compositionally biased region" description="Low complexity" evidence="1">
    <location>
        <begin position="160"/>
        <end position="175"/>
    </location>
</feature>
<feature type="region of interest" description="Disordered" evidence="1">
    <location>
        <begin position="151"/>
        <end position="271"/>
    </location>
</feature>